<evidence type="ECO:0000256" key="1">
    <source>
        <dbReference type="SAM" id="MobiDB-lite"/>
    </source>
</evidence>
<protein>
    <submittedName>
        <fullName evidence="2">Putative WD repeat-containing protein 62-like</fullName>
    </submittedName>
</protein>
<dbReference type="Proteomes" id="UP000246464">
    <property type="component" value="Chromosome 3"/>
</dbReference>
<keyword evidence="3" id="KW-1185">Reference proteome</keyword>
<evidence type="ECO:0000313" key="3">
    <source>
        <dbReference type="Proteomes" id="UP000246464"/>
    </source>
</evidence>
<sequence length="201" mass="21601">MSTVQPGAAPRLGYLGTTASSRAKVSQDPPSPSLSSEPLPGPDRPEDQSSDAPSSQKYQPLMASPQALGTPTEEPSQGGASRWSVGSSSEETPTNQSQTLIIVSPAPSVTPTKRDIIKSDITSCSVSRQEDDRGENESVSLQQCQQVANELRQTARRAARLHRKAVLQGEGRGLQDEGTMSLLEKYSELLVQMTQNKLNRI</sequence>
<feature type="compositionally biased region" description="Polar residues" evidence="1">
    <location>
        <begin position="67"/>
        <end position="111"/>
    </location>
</feature>
<gene>
    <name evidence="2" type="ORF">SMAX5B_017195</name>
</gene>
<name>A0A2U9B6D6_SCOMX</name>
<proteinExistence type="predicted"/>
<accession>A0A2U9B6D6</accession>
<evidence type="ECO:0000313" key="2">
    <source>
        <dbReference type="EMBL" id="AWO99522.1"/>
    </source>
</evidence>
<feature type="region of interest" description="Disordered" evidence="1">
    <location>
        <begin position="1"/>
        <end position="113"/>
    </location>
</feature>
<dbReference type="AlphaFoldDB" id="A0A2U9B6D6"/>
<organism evidence="2 3">
    <name type="scientific">Scophthalmus maximus</name>
    <name type="common">Turbot</name>
    <name type="synonym">Psetta maxima</name>
    <dbReference type="NCBI Taxonomy" id="52904"/>
    <lineage>
        <taxon>Eukaryota</taxon>
        <taxon>Metazoa</taxon>
        <taxon>Chordata</taxon>
        <taxon>Craniata</taxon>
        <taxon>Vertebrata</taxon>
        <taxon>Euteleostomi</taxon>
        <taxon>Actinopterygii</taxon>
        <taxon>Neopterygii</taxon>
        <taxon>Teleostei</taxon>
        <taxon>Neoteleostei</taxon>
        <taxon>Acanthomorphata</taxon>
        <taxon>Carangaria</taxon>
        <taxon>Pleuronectiformes</taxon>
        <taxon>Pleuronectoidei</taxon>
        <taxon>Scophthalmidae</taxon>
        <taxon>Scophthalmus</taxon>
    </lineage>
</organism>
<reference evidence="2 3" key="1">
    <citation type="submission" date="2017-12" db="EMBL/GenBank/DDBJ databases">
        <title>Integrating genomic resources of turbot (Scophthalmus maximus) in depth evaluation of genetic and physical mapping variation across individuals.</title>
        <authorList>
            <person name="Martinez P."/>
        </authorList>
    </citation>
    <scope>NUCLEOTIDE SEQUENCE [LARGE SCALE GENOMIC DNA]</scope>
</reference>
<dbReference type="EMBL" id="CP026245">
    <property type="protein sequence ID" value="AWO99522.1"/>
    <property type="molecule type" value="Genomic_DNA"/>
</dbReference>